<evidence type="ECO:0000259" key="13">
    <source>
        <dbReference type="PROSITE" id="PS50110"/>
    </source>
</evidence>
<feature type="modified residue" description="Phosphohistidine" evidence="9">
    <location>
        <position position="1194"/>
    </location>
</feature>
<dbReference type="InterPro" id="IPR037006">
    <property type="entry name" value="CheA-like_homodim_sf"/>
</dbReference>
<dbReference type="GO" id="GO:0006935">
    <property type="term" value="P:chemotaxis"/>
    <property type="evidence" value="ECO:0007669"/>
    <property type="project" value="InterPro"/>
</dbReference>
<dbReference type="CDD" id="cd17546">
    <property type="entry name" value="REC_hyHK_CKI1_RcsC-like"/>
    <property type="match status" value="1"/>
</dbReference>
<evidence type="ECO:0000256" key="6">
    <source>
        <dbReference type="ARBA" id="ARBA00022777"/>
    </source>
</evidence>
<organism evidence="16 17">
    <name type="scientific">Pseudoxanthomonas helianthi</name>
    <dbReference type="NCBI Taxonomy" id="1453541"/>
    <lineage>
        <taxon>Bacteria</taxon>
        <taxon>Pseudomonadati</taxon>
        <taxon>Pseudomonadota</taxon>
        <taxon>Gammaproteobacteria</taxon>
        <taxon>Lysobacterales</taxon>
        <taxon>Lysobacteraceae</taxon>
        <taxon>Pseudoxanthomonas</taxon>
    </lineage>
</organism>
<dbReference type="InterPro" id="IPR004105">
    <property type="entry name" value="CheA-like_dim"/>
</dbReference>
<dbReference type="PROSITE" id="PS50109">
    <property type="entry name" value="HIS_KIN"/>
    <property type="match status" value="1"/>
</dbReference>
<feature type="region of interest" description="Disordered" evidence="11">
    <location>
        <begin position="1272"/>
        <end position="1319"/>
    </location>
</feature>
<evidence type="ECO:0000259" key="15">
    <source>
        <dbReference type="PROSITE" id="PS50894"/>
    </source>
</evidence>
<evidence type="ECO:0000256" key="9">
    <source>
        <dbReference type="PROSITE-ProRule" id="PRU00110"/>
    </source>
</evidence>
<dbReference type="Gene3D" id="1.10.287.560">
    <property type="entry name" value="Histidine kinase CheA-like, homodimeric domain"/>
    <property type="match status" value="1"/>
</dbReference>
<evidence type="ECO:0000259" key="14">
    <source>
        <dbReference type="PROSITE" id="PS50851"/>
    </source>
</evidence>
<dbReference type="InterPro" id="IPR036061">
    <property type="entry name" value="CheW-like_dom_sf"/>
</dbReference>
<dbReference type="Pfam" id="PF00072">
    <property type="entry name" value="Response_reg"/>
    <property type="match status" value="1"/>
</dbReference>
<keyword evidence="7" id="KW-0902">Two-component regulatory system</keyword>
<dbReference type="PROSITE" id="PS50851">
    <property type="entry name" value="CHEW"/>
    <property type="match status" value="1"/>
</dbReference>
<keyword evidence="4 10" id="KW-0597">Phosphoprotein</keyword>
<protein>
    <recommendedName>
        <fullName evidence="3">Chemotaxis protein CheA</fullName>
        <ecNumber evidence="2">2.7.13.3</ecNumber>
    </recommendedName>
</protein>
<dbReference type="Pfam" id="PF01584">
    <property type="entry name" value="CheW"/>
    <property type="match status" value="1"/>
</dbReference>
<feature type="domain" description="HPt" evidence="15">
    <location>
        <begin position="1147"/>
        <end position="1250"/>
    </location>
</feature>
<dbReference type="InterPro" id="IPR002545">
    <property type="entry name" value="CheW-lke_dom"/>
</dbReference>
<evidence type="ECO:0000313" key="17">
    <source>
        <dbReference type="Proteomes" id="UP000673447"/>
    </source>
</evidence>
<comment type="caution">
    <text evidence="16">The sequence shown here is derived from an EMBL/GenBank/DDBJ whole genome shotgun (WGS) entry which is preliminary data.</text>
</comment>
<feature type="modified residue" description="Phosphohistidine" evidence="9">
    <location>
        <position position="543"/>
    </location>
</feature>
<dbReference type="Pfam" id="PF02518">
    <property type="entry name" value="HATPase_c"/>
    <property type="match status" value="1"/>
</dbReference>
<dbReference type="Gene3D" id="1.20.120.160">
    <property type="entry name" value="HPT domain"/>
    <property type="match status" value="4"/>
</dbReference>
<name>A0A940X3Y8_9GAMM</name>
<dbReference type="GO" id="GO:0005737">
    <property type="term" value="C:cytoplasm"/>
    <property type="evidence" value="ECO:0007669"/>
    <property type="project" value="InterPro"/>
</dbReference>
<dbReference type="SMART" id="SM01231">
    <property type="entry name" value="H-kinase_dim"/>
    <property type="match status" value="1"/>
</dbReference>
<reference evidence="16" key="1">
    <citation type="journal article" date="2016" name="Int. J. Syst. Evol. Microbiol.">
        <title>Pseudoxanthomonas helianthi sp. nov., isolated from roots of Jerusalem artichoke (Helianthus tuberosus).</title>
        <authorList>
            <person name="Kittiwongwattana C."/>
            <person name="Thawai C."/>
        </authorList>
    </citation>
    <scope>NUCLEOTIDE SEQUENCE</scope>
    <source>
        <strain evidence="16">110414</strain>
    </source>
</reference>
<keyword evidence="6" id="KW-0418">Kinase</keyword>
<feature type="compositionally biased region" description="Low complexity" evidence="11">
    <location>
        <begin position="934"/>
        <end position="945"/>
    </location>
</feature>
<evidence type="ECO:0000256" key="8">
    <source>
        <dbReference type="ARBA" id="ARBA00035100"/>
    </source>
</evidence>
<dbReference type="CDD" id="cd00088">
    <property type="entry name" value="HPT"/>
    <property type="match status" value="2"/>
</dbReference>
<dbReference type="EC" id="2.7.13.3" evidence="2"/>
<dbReference type="SMART" id="SM00387">
    <property type="entry name" value="HATPase_c"/>
    <property type="match status" value="1"/>
</dbReference>
<gene>
    <name evidence="16" type="ORF">J5837_09295</name>
</gene>
<dbReference type="SMART" id="SM00073">
    <property type="entry name" value="HPT"/>
    <property type="match status" value="2"/>
</dbReference>
<dbReference type="PROSITE" id="PS50110">
    <property type="entry name" value="RESPONSE_REGULATORY"/>
    <property type="match status" value="1"/>
</dbReference>
<dbReference type="InterPro" id="IPR036890">
    <property type="entry name" value="HATPase_C_sf"/>
</dbReference>
<dbReference type="Proteomes" id="UP000673447">
    <property type="component" value="Unassembled WGS sequence"/>
</dbReference>
<dbReference type="InterPro" id="IPR005467">
    <property type="entry name" value="His_kinase_dom"/>
</dbReference>
<evidence type="ECO:0000256" key="2">
    <source>
        <dbReference type="ARBA" id="ARBA00012438"/>
    </source>
</evidence>
<feature type="modified residue" description="Phosphohistidine" evidence="9">
    <location>
        <position position="697"/>
    </location>
</feature>
<evidence type="ECO:0000256" key="7">
    <source>
        <dbReference type="ARBA" id="ARBA00023012"/>
    </source>
</evidence>
<dbReference type="InterPro" id="IPR004358">
    <property type="entry name" value="Sig_transdc_His_kin-like_C"/>
</dbReference>
<dbReference type="SMART" id="SM00448">
    <property type="entry name" value="REC"/>
    <property type="match status" value="1"/>
</dbReference>
<dbReference type="GO" id="GO:0000155">
    <property type="term" value="F:phosphorelay sensor kinase activity"/>
    <property type="evidence" value="ECO:0007669"/>
    <property type="project" value="InterPro"/>
</dbReference>
<dbReference type="Gene3D" id="3.40.50.2300">
    <property type="match status" value="1"/>
</dbReference>
<dbReference type="PANTHER" id="PTHR43395:SF8">
    <property type="entry name" value="HISTIDINE KINASE"/>
    <property type="match status" value="1"/>
</dbReference>
<evidence type="ECO:0000256" key="11">
    <source>
        <dbReference type="SAM" id="MobiDB-lite"/>
    </source>
</evidence>
<feature type="region of interest" description="Disordered" evidence="11">
    <location>
        <begin position="908"/>
        <end position="946"/>
    </location>
</feature>
<feature type="modified residue" description="4-aspartylphosphate" evidence="10">
    <location>
        <position position="1850"/>
    </location>
</feature>
<feature type="domain" description="Histidine kinase" evidence="12">
    <location>
        <begin position="1414"/>
        <end position="1647"/>
    </location>
</feature>
<evidence type="ECO:0000313" key="16">
    <source>
        <dbReference type="EMBL" id="MBP3984611.1"/>
    </source>
</evidence>
<sequence length="1924" mass="206716">MSVLREAISHATLGWVKPELDEILRQSRIALEQHAEQPDDAGSLDACVDLLHQAHGTLRMLELAAPAMVAEEMERLAQALRDGQVEHAAEASTTLMRGTVLLPDYLERLQSGHRDIPIVLLPLLNDLRAARGAAGLGEHALLGSDAGEHSEAELDHARGSLSGRNRALLDSVGSAVKEELLQVKDEMDLYLRGARQQPEQLQPQVETLSGVADTLQLLGLQAARDGVLAQRDALAQIAAGERPANEDTLLDIAGALLRVDAAVDEQANRLGAVGDEDDAELARRNESRALLGVLANEALLNLAEARRLFVAFIETGWDHAQLEQLPRLLREVGGALRMLELSEASNCLGALRAYIRDELLRHRRVPGPRQLDHLADALSSLEYYLEAVHDQRPHRDHILDIARSSLEALGAWPPPADAFADEEEEPQVAVPALVVEETHEDATESEPAVVEDAPAAQESAVEPVEAPVEVPIEAPIAAEESAVAAAPQDTGFQARGEDIDDEIREVFIEEFGEEIANLDTLLPAWRAAPEELEQLRPIRRVFHTLKGSGRLVGATVLGEFSWKIENALNRVLDGSRPPSAAVIELVATAHRALPQLRDALRGQGTVQTDLAGIEAVADRVAAGEEAFHRGATSIEVVPAPAPVVEEAPQGTPASVDAVLLEILDSEISNHLATVERWLGDVLGNGLRADERLLRAMHTINGAFAMTEVPEITEVTLPAEGYVKRLLAADLPASDAGVAAIAQTADAVRRALAALHEEQPRVPVFTELAAQLTALRDELPVPAARPIDVSDDEDAETARAREAFFDGLPSIAPPMSLDEVGEDETAAEAVDADVGNEATVAPVADEVDVEEIAVETPVVEEIAVEAPVIEEIAIEAPVVEEISVEAPSAEWIADEAPDVDGTEEIAVEEPAAPASEYAGEAVETPATAGEDSEVAAEAAADEPATAMGGTADAEIVVDDFVPPSGYRAETFFNFGMTYVRTGHAPEPPSARSASTPTTHAAGEAVAGEGTADGEAGTPASLLELMPLDPAFETSLPDGAQTTVEGEPVEVGAHTDIPDELELEALAVEALVSGGNQPGEDEIENPEPQPVELNEAEFAGDEASEAILDAEIEAAAREIVPEAEAPAPGARIGSRLPAAAEDPDLPLDLGEHDPELVDVFIEEGTDLLDHADGLLAQLDGGAEDRERLIGLQRDLHTLKGGARMSGLYAVGELGHAIESVLQVAVHQGELQPGDVPLLERGFDRLHAMLTRVAARRAIGLPQALIDEFDQRARRMPQSAEDAEETVVDEGVAPQAHAPRELRPLSAPIETWSPGDDDDLPQPLVQEQVRVRADLLDRLVNHAGEVAIYRAHLEQQLGAFRNAMGEMEQTNARLRDQLRRLDIETEAQIVARYQREQDQGDPAFDPLELDRFSTLQQLSRALSESAADLTSLQGVLDDLARQYDALLHQQSRVSSELQDGLMRTRMLPFDTLAPRLRRVVRQAAEDAGKAVEFHLDGAHGELDRSVLQRMTAPLEHMLRNAVAHGLESAEARVAAGKPAQGNVTLSLLREGSEVVLQVGDDGAGLDREAIRKRAVDRGLLAEGETPADADLDALIFESGFSTADTVSRLAGRGVGMDVVRNEVRQLGGTVDIATAPGEGTRFTLRLPQTLAVTQAVLVQVGDTFFAVPVAALQGVGRISRERLENNADAPYRYGGEDYALHELGGLVGQAHARGEGQDQLPLLLVRAGQLRAAIAVDQVLGSREIVVKAVGPQIASIPGIYGATILGDGRIALILDLAPLVRRHAAQPQLPPQVVPVEERQVPLVMVVDDSLTMRKVTGRVLERHNLEVVAARDGVDALERLAERVPDLLLLDIEMPRMDGYELATRMKADPRLRNVPIVMITSRTGDKHRQRAFDIGVERYMGKPYQEPDLMRNVYDLLGLARARE</sequence>
<dbReference type="PROSITE" id="PS50894">
    <property type="entry name" value="HPT"/>
    <property type="match status" value="3"/>
</dbReference>
<dbReference type="PANTHER" id="PTHR43395">
    <property type="entry name" value="SENSOR HISTIDINE KINASE CHEA"/>
    <property type="match status" value="1"/>
</dbReference>
<comment type="catalytic activity">
    <reaction evidence="1">
        <text>ATP + protein L-histidine = ADP + protein N-phospho-L-histidine.</text>
        <dbReference type="EC" id="2.7.13.3"/>
    </reaction>
</comment>
<comment type="function">
    <text evidence="8">Involved in the transmission of sensory signals from the chemoreceptors to the flagellar motors. CheA is autophosphorylated; it can transfer its phosphate group to either CheB or CheY.</text>
</comment>
<dbReference type="Gene3D" id="3.30.565.10">
    <property type="entry name" value="Histidine kinase-like ATPase, C-terminal domain"/>
    <property type="match status" value="1"/>
</dbReference>
<dbReference type="Gene3D" id="2.30.30.40">
    <property type="entry name" value="SH3 Domains"/>
    <property type="match status" value="1"/>
</dbReference>
<keyword evidence="17" id="KW-1185">Reference proteome</keyword>
<dbReference type="InterPro" id="IPR036641">
    <property type="entry name" value="HPT_dom_sf"/>
</dbReference>
<dbReference type="SUPFAM" id="SSF47226">
    <property type="entry name" value="Histidine-containing phosphotransfer domain, HPT domain"/>
    <property type="match status" value="5"/>
</dbReference>
<feature type="domain" description="CheW-like" evidence="14">
    <location>
        <begin position="1649"/>
        <end position="1783"/>
    </location>
</feature>
<dbReference type="InterPro" id="IPR008207">
    <property type="entry name" value="Sig_transdc_His_kin_Hpt_dom"/>
</dbReference>
<reference evidence="16" key="2">
    <citation type="submission" date="2021-03" db="EMBL/GenBank/DDBJ databases">
        <authorList>
            <person name="Cao W."/>
        </authorList>
    </citation>
    <scope>NUCLEOTIDE SEQUENCE</scope>
    <source>
        <strain evidence="16">110414</strain>
    </source>
</reference>
<feature type="domain" description="HPt" evidence="15">
    <location>
        <begin position="652"/>
        <end position="754"/>
    </location>
</feature>
<dbReference type="SMART" id="SM00260">
    <property type="entry name" value="CheW"/>
    <property type="match status" value="1"/>
</dbReference>
<evidence type="ECO:0000256" key="5">
    <source>
        <dbReference type="ARBA" id="ARBA00022679"/>
    </source>
</evidence>
<dbReference type="InterPro" id="IPR011006">
    <property type="entry name" value="CheY-like_superfamily"/>
</dbReference>
<evidence type="ECO:0000259" key="12">
    <source>
        <dbReference type="PROSITE" id="PS50109"/>
    </source>
</evidence>
<evidence type="ECO:0000256" key="1">
    <source>
        <dbReference type="ARBA" id="ARBA00000085"/>
    </source>
</evidence>
<feature type="domain" description="HPt" evidence="15">
    <location>
        <begin position="496"/>
        <end position="603"/>
    </location>
</feature>
<evidence type="ECO:0000256" key="4">
    <source>
        <dbReference type="ARBA" id="ARBA00022553"/>
    </source>
</evidence>
<dbReference type="SUPFAM" id="SSF50341">
    <property type="entry name" value="CheW-like"/>
    <property type="match status" value="1"/>
</dbReference>
<dbReference type="FunFam" id="3.30.565.10:FF:000016">
    <property type="entry name" value="Chemotaxis protein CheA, putative"/>
    <property type="match status" value="1"/>
</dbReference>
<dbReference type="InterPro" id="IPR001789">
    <property type="entry name" value="Sig_transdc_resp-reg_receiver"/>
</dbReference>
<dbReference type="InterPro" id="IPR051315">
    <property type="entry name" value="Bact_Chemotaxis_CheA"/>
</dbReference>
<feature type="compositionally biased region" description="Low complexity" evidence="11">
    <location>
        <begin position="908"/>
        <end position="920"/>
    </location>
</feature>
<dbReference type="SUPFAM" id="SSF52172">
    <property type="entry name" value="CheY-like"/>
    <property type="match status" value="1"/>
</dbReference>
<dbReference type="EMBL" id="JAGKTC010000002">
    <property type="protein sequence ID" value="MBP3984611.1"/>
    <property type="molecule type" value="Genomic_DNA"/>
</dbReference>
<proteinExistence type="predicted"/>
<feature type="domain" description="Response regulatory" evidence="13">
    <location>
        <begin position="1801"/>
        <end position="1917"/>
    </location>
</feature>
<dbReference type="SUPFAM" id="SSF55874">
    <property type="entry name" value="ATPase domain of HSP90 chaperone/DNA topoisomerase II/histidine kinase"/>
    <property type="match status" value="1"/>
</dbReference>
<dbReference type="InterPro" id="IPR003594">
    <property type="entry name" value="HATPase_dom"/>
</dbReference>
<evidence type="ECO:0000256" key="10">
    <source>
        <dbReference type="PROSITE-ProRule" id="PRU00169"/>
    </source>
</evidence>
<dbReference type="Pfam" id="PF01627">
    <property type="entry name" value="Hpt"/>
    <property type="match status" value="3"/>
</dbReference>
<accession>A0A940X3Y8</accession>
<evidence type="ECO:0000256" key="3">
    <source>
        <dbReference type="ARBA" id="ARBA00021495"/>
    </source>
</evidence>
<keyword evidence="5" id="KW-0808">Transferase</keyword>
<dbReference type="PRINTS" id="PR00344">
    <property type="entry name" value="BCTRLSENSOR"/>
</dbReference>